<dbReference type="GO" id="GO:0005634">
    <property type="term" value="C:nucleus"/>
    <property type="evidence" value="ECO:0007669"/>
    <property type="project" value="TreeGrafter"/>
</dbReference>
<comment type="caution">
    <text evidence="10">The sequence shown here is derived from an EMBL/GenBank/DDBJ whole genome shotgun (WGS) entry which is preliminary data.</text>
</comment>
<comment type="catalytic activity">
    <reaction evidence="8">
        <text>GTP + H2O = GDP + phosphate + H(+)</text>
        <dbReference type="Rhea" id="RHEA:19669"/>
        <dbReference type="ChEBI" id="CHEBI:15377"/>
        <dbReference type="ChEBI" id="CHEBI:15378"/>
        <dbReference type="ChEBI" id="CHEBI:37565"/>
        <dbReference type="ChEBI" id="CHEBI:43474"/>
        <dbReference type="ChEBI" id="CHEBI:58189"/>
    </reaction>
    <physiologicalReaction direction="left-to-right" evidence="8">
        <dbReference type="Rhea" id="RHEA:19670"/>
    </physiologicalReaction>
</comment>
<keyword evidence="2" id="KW-0547">Nucleotide-binding</keyword>
<dbReference type="PANTHER" id="PTHR24071:SF0">
    <property type="entry name" value="GTP-BINDING NUCLEAR PROTEIN RAN"/>
    <property type="match status" value="1"/>
</dbReference>
<keyword evidence="11" id="KW-1185">Reference proteome</keyword>
<evidence type="ECO:0000256" key="7">
    <source>
        <dbReference type="ARBA" id="ARBA00042268"/>
    </source>
</evidence>
<protein>
    <recommendedName>
        <fullName evidence="5">GTP-binding nuclear protein Ran</fullName>
    </recommendedName>
    <alternativeName>
        <fullName evidence="7">GTPase Ran</fullName>
    </alternativeName>
    <alternativeName>
        <fullName evidence="6">Ras-related nuclear protein</fullName>
    </alternativeName>
</protein>
<dbReference type="AlphaFoldDB" id="A0AAW0I5G6"/>
<dbReference type="PRINTS" id="PR00627">
    <property type="entry name" value="GTPRANTC4"/>
</dbReference>
<dbReference type="SUPFAM" id="SSF52540">
    <property type="entry name" value="P-loop containing nucleoside triphosphate hydrolases"/>
    <property type="match status" value="1"/>
</dbReference>
<keyword evidence="4" id="KW-0342">GTP-binding</keyword>
<evidence type="ECO:0000256" key="8">
    <source>
        <dbReference type="ARBA" id="ARBA00049117"/>
    </source>
</evidence>
<evidence type="ECO:0000256" key="3">
    <source>
        <dbReference type="ARBA" id="ARBA00022927"/>
    </source>
</evidence>
<dbReference type="InterPro" id="IPR002041">
    <property type="entry name" value="Ran_GTPase"/>
</dbReference>
<dbReference type="GO" id="GO:0006606">
    <property type="term" value="P:protein import into nucleus"/>
    <property type="evidence" value="ECO:0007669"/>
    <property type="project" value="TreeGrafter"/>
</dbReference>
<accession>A0AAW0I5G6</accession>
<evidence type="ECO:0000256" key="1">
    <source>
        <dbReference type="ARBA" id="ARBA00022448"/>
    </source>
</evidence>
<dbReference type="GO" id="GO:0000054">
    <property type="term" value="P:ribosomal subunit export from nucleus"/>
    <property type="evidence" value="ECO:0007669"/>
    <property type="project" value="TreeGrafter"/>
</dbReference>
<dbReference type="Gene3D" id="3.40.50.300">
    <property type="entry name" value="P-loop containing nucleotide triphosphate hydrolases"/>
    <property type="match status" value="1"/>
</dbReference>
<name>A0AAW0I5G6_MYOGA</name>
<dbReference type="PANTHER" id="PTHR24071">
    <property type="entry name" value="RAN GTPASE"/>
    <property type="match status" value="1"/>
</dbReference>
<proteinExistence type="predicted"/>
<feature type="compositionally biased region" description="Basic and acidic residues" evidence="9">
    <location>
        <begin position="134"/>
        <end position="145"/>
    </location>
</feature>
<evidence type="ECO:0000256" key="9">
    <source>
        <dbReference type="SAM" id="MobiDB-lite"/>
    </source>
</evidence>
<evidence type="ECO:0000313" key="11">
    <source>
        <dbReference type="Proteomes" id="UP001488838"/>
    </source>
</evidence>
<dbReference type="GO" id="GO:0005737">
    <property type="term" value="C:cytoplasm"/>
    <property type="evidence" value="ECO:0007669"/>
    <property type="project" value="TreeGrafter"/>
</dbReference>
<keyword evidence="3" id="KW-0653">Protein transport</keyword>
<sequence length="145" mass="16043">MKTKSREQDRRQDPSGRIATTAVQGEQQVQCKLVLVVDGDTGKATFGRCHLTGEFEKLSVATLGMEVHLMVFHTNREPIRFNVWDTASQERCRGLHDGYYIQAQCAIMSDITSRALTSASDKIAGASPQPSRVCLEEKQAKGSQD</sequence>
<gene>
    <name evidence="10" type="ORF">U0070_015018</name>
</gene>
<dbReference type="GO" id="GO:0005525">
    <property type="term" value="F:GTP binding"/>
    <property type="evidence" value="ECO:0007669"/>
    <property type="project" value="UniProtKB-KW"/>
</dbReference>
<dbReference type="EMBL" id="JBBHLL010000217">
    <property type="protein sequence ID" value="KAK7809422.1"/>
    <property type="molecule type" value="Genomic_DNA"/>
</dbReference>
<feature type="region of interest" description="Disordered" evidence="9">
    <location>
        <begin position="122"/>
        <end position="145"/>
    </location>
</feature>
<evidence type="ECO:0000256" key="5">
    <source>
        <dbReference type="ARBA" id="ARBA00040533"/>
    </source>
</evidence>
<organism evidence="10 11">
    <name type="scientific">Myodes glareolus</name>
    <name type="common">Bank vole</name>
    <name type="synonym">Clethrionomys glareolus</name>
    <dbReference type="NCBI Taxonomy" id="447135"/>
    <lineage>
        <taxon>Eukaryota</taxon>
        <taxon>Metazoa</taxon>
        <taxon>Chordata</taxon>
        <taxon>Craniata</taxon>
        <taxon>Vertebrata</taxon>
        <taxon>Euteleostomi</taxon>
        <taxon>Mammalia</taxon>
        <taxon>Eutheria</taxon>
        <taxon>Euarchontoglires</taxon>
        <taxon>Glires</taxon>
        <taxon>Rodentia</taxon>
        <taxon>Myomorpha</taxon>
        <taxon>Muroidea</taxon>
        <taxon>Cricetidae</taxon>
        <taxon>Arvicolinae</taxon>
        <taxon>Myodes</taxon>
    </lineage>
</organism>
<evidence type="ECO:0000256" key="6">
    <source>
        <dbReference type="ARBA" id="ARBA00041239"/>
    </source>
</evidence>
<keyword evidence="1" id="KW-0813">Transport</keyword>
<dbReference type="GO" id="GO:0003924">
    <property type="term" value="F:GTPase activity"/>
    <property type="evidence" value="ECO:0007669"/>
    <property type="project" value="InterPro"/>
</dbReference>
<evidence type="ECO:0000256" key="4">
    <source>
        <dbReference type="ARBA" id="ARBA00023134"/>
    </source>
</evidence>
<dbReference type="InterPro" id="IPR027417">
    <property type="entry name" value="P-loop_NTPase"/>
</dbReference>
<reference evidence="10 11" key="1">
    <citation type="journal article" date="2023" name="bioRxiv">
        <title>Conserved and derived expression patterns and positive selection on dental genes reveal complex evolutionary context of ever-growing rodent molars.</title>
        <authorList>
            <person name="Calamari Z.T."/>
            <person name="Song A."/>
            <person name="Cohen E."/>
            <person name="Akter M."/>
            <person name="Roy R.D."/>
            <person name="Hallikas O."/>
            <person name="Christensen M.M."/>
            <person name="Li P."/>
            <person name="Marangoni P."/>
            <person name="Jernvall J."/>
            <person name="Klein O.D."/>
        </authorList>
    </citation>
    <scope>NUCLEOTIDE SEQUENCE [LARGE SCALE GENOMIC DNA]</scope>
    <source>
        <strain evidence="10">V071</strain>
    </source>
</reference>
<dbReference type="Pfam" id="PF00071">
    <property type="entry name" value="Ras"/>
    <property type="match status" value="1"/>
</dbReference>
<dbReference type="InterPro" id="IPR001806">
    <property type="entry name" value="Small_GTPase"/>
</dbReference>
<evidence type="ECO:0000256" key="2">
    <source>
        <dbReference type="ARBA" id="ARBA00022741"/>
    </source>
</evidence>
<dbReference type="Proteomes" id="UP001488838">
    <property type="component" value="Unassembled WGS sequence"/>
</dbReference>
<dbReference type="SMART" id="SM00176">
    <property type="entry name" value="RAN"/>
    <property type="match status" value="1"/>
</dbReference>
<evidence type="ECO:0000313" key="10">
    <source>
        <dbReference type="EMBL" id="KAK7809422.1"/>
    </source>
</evidence>